<feature type="region of interest" description="Disordered" evidence="1">
    <location>
        <begin position="1094"/>
        <end position="1118"/>
    </location>
</feature>
<feature type="region of interest" description="Disordered" evidence="1">
    <location>
        <begin position="939"/>
        <end position="958"/>
    </location>
</feature>
<feature type="transmembrane region" description="Helical" evidence="2">
    <location>
        <begin position="100"/>
        <end position="122"/>
    </location>
</feature>
<reference evidence="3" key="1">
    <citation type="submission" date="2022-07" db="EMBL/GenBank/DDBJ databases">
        <title>Phylogenomic reconstructions and comparative analyses of Kickxellomycotina fungi.</title>
        <authorList>
            <person name="Reynolds N.K."/>
            <person name="Stajich J.E."/>
            <person name="Barry K."/>
            <person name="Grigoriev I.V."/>
            <person name="Crous P."/>
            <person name="Smith M.E."/>
        </authorList>
    </citation>
    <scope>NUCLEOTIDE SEQUENCE</scope>
    <source>
        <strain evidence="3">NBRC 105413</strain>
    </source>
</reference>
<dbReference type="AlphaFoldDB" id="A0A9W7XCT1"/>
<dbReference type="EMBL" id="JANBOH010000638">
    <property type="protein sequence ID" value="KAJ1641786.1"/>
    <property type="molecule type" value="Genomic_DNA"/>
</dbReference>
<feature type="region of interest" description="Disordered" evidence="1">
    <location>
        <begin position="689"/>
        <end position="729"/>
    </location>
</feature>
<feature type="region of interest" description="Disordered" evidence="1">
    <location>
        <begin position="585"/>
        <end position="611"/>
    </location>
</feature>
<keyword evidence="2" id="KW-0472">Membrane</keyword>
<keyword evidence="4" id="KW-1185">Reference proteome</keyword>
<feature type="transmembrane region" description="Helical" evidence="2">
    <location>
        <begin position="60"/>
        <end position="79"/>
    </location>
</feature>
<feature type="compositionally biased region" description="Low complexity" evidence="1">
    <location>
        <begin position="944"/>
        <end position="958"/>
    </location>
</feature>
<evidence type="ECO:0000256" key="1">
    <source>
        <dbReference type="SAM" id="MobiDB-lite"/>
    </source>
</evidence>
<sequence>MALGKSASLDIFGHKRRRRKLPRIPSSKIAVLSGIDLLMHLLWIVNTTAAKTPSSCTATFFFYHWIQLFYLFFLASFVSRSAMRLRNLQPVQPQRQRRTDMVYCASTLAASLVLSLLPAVMYNSDYDHDLGVCWFERGSSIAVRWLWMSLNTWVVISLVFLIATSIYVAIILSNERRDLLSFIAPPLTTSAPATTTAAAPPTTTQTTTRAVAFSAEAAPGVMPKLDLSSANVPKQYYYAGNHQLAVVSSNRMTLVANDNKKRISQANLFGVKSTPLTSRESLAIYPVPSSGDKQESRRLSSYPATHPVALAHEALHGRRPVGAAASTRNSTSICACFVACSSGGAPSLCELCRQGSRRSSSHGSRHNSDILQYGVASCVFGRTAQWATGSNGSNSRCSSSSRSQGHSSSRYSAGNSINVAMGVSRPESMGPDRNHASTKASTHMCAVAAAATASGVGTPSMMALPANDSDSSRICAPQPWDSSRRLLHKHSYGSSITTTPAESVAASDYRPLYGFYAQKPVNRQHPGGQRDEMGNKRRGPKHMSMPVAAHNSVGRRVSVAAAAAAAIQRHNSRRQSVISDDLDRDVHHRHHSSTHNPYGIRYQQQSQQQYQQQLLLRRQLRRNHYSMDPRLLESNMASRNTRMPSIHEDIVRAEDDGDGDDEHCDSADPAMPSLVVPATRSVRMASAYMPEPASEQQQLHPAANSNQKHGSQSKTVTTSPPPAAANLVEDDNGGILSAITGLFSRMRFSAIDRRQKSHGQIQRIERRVHTLVATGALRVATRAMVPLVTQLCMVIWSTMHSLLPEPDSEKDPVIYSVAIILLSLQGIIDMALYFIYDTHSDASEVSLPSSAYPMLASSHHVNTIHAAGATAGGGGYGKSPMGNYYAQTRQPSLLHLHGDIYYGSSYTPRGSQDAYTHHHYNNMHGLRHWGSAVTRQTPNQYQRSNSLTSTNSNGSHLSTSGNYAITGAATTGATGGGGSDGRVNGLTNISVNGTRSASVAIGDPSNLDRRFAFNLESLNIRRVDRTSNAMQSDTLNGSDCMAWSHTDGLSVHDATSSISLFSASGPLHNQSHRPVLNGWEEIELEDIGPSFDYRHQQQQQQHRAAGNWSNSDISRTEL</sequence>
<feature type="transmembrane region" description="Helical" evidence="2">
    <location>
        <begin position="25"/>
        <end position="45"/>
    </location>
</feature>
<evidence type="ECO:0000313" key="4">
    <source>
        <dbReference type="Proteomes" id="UP001145021"/>
    </source>
</evidence>
<feature type="transmembrane region" description="Helical" evidence="2">
    <location>
        <begin position="153"/>
        <end position="172"/>
    </location>
</feature>
<feature type="compositionally biased region" description="Polar residues" evidence="1">
    <location>
        <begin position="694"/>
        <end position="718"/>
    </location>
</feature>
<proteinExistence type="predicted"/>
<evidence type="ECO:0000313" key="3">
    <source>
        <dbReference type="EMBL" id="KAJ1641786.1"/>
    </source>
</evidence>
<protein>
    <submittedName>
        <fullName evidence="3">Uncharacterized protein</fullName>
    </submittedName>
</protein>
<accession>A0A9W7XCT1</accession>
<organism evidence="3 4">
    <name type="scientific">Coemansia asiatica</name>
    <dbReference type="NCBI Taxonomy" id="1052880"/>
    <lineage>
        <taxon>Eukaryota</taxon>
        <taxon>Fungi</taxon>
        <taxon>Fungi incertae sedis</taxon>
        <taxon>Zoopagomycota</taxon>
        <taxon>Kickxellomycotina</taxon>
        <taxon>Kickxellomycetes</taxon>
        <taxon>Kickxellales</taxon>
        <taxon>Kickxellaceae</taxon>
        <taxon>Coemansia</taxon>
    </lineage>
</organism>
<feature type="compositionally biased region" description="Low complexity" evidence="1">
    <location>
        <begin position="389"/>
        <end position="412"/>
    </location>
</feature>
<feature type="region of interest" description="Disordered" evidence="1">
    <location>
        <begin position="519"/>
        <end position="543"/>
    </location>
</feature>
<evidence type="ECO:0000256" key="2">
    <source>
        <dbReference type="SAM" id="Phobius"/>
    </source>
</evidence>
<feature type="region of interest" description="Disordered" evidence="1">
    <location>
        <begin position="653"/>
        <end position="676"/>
    </location>
</feature>
<feature type="region of interest" description="Disordered" evidence="1">
    <location>
        <begin position="388"/>
        <end position="416"/>
    </location>
</feature>
<keyword evidence="2" id="KW-1133">Transmembrane helix</keyword>
<name>A0A9W7XCT1_9FUNG</name>
<feature type="compositionally biased region" description="Low complexity" evidence="1">
    <location>
        <begin position="601"/>
        <end position="611"/>
    </location>
</feature>
<feature type="compositionally biased region" description="Polar residues" evidence="1">
    <location>
        <begin position="1107"/>
        <end position="1118"/>
    </location>
</feature>
<dbReference type="Proteomes" id="UP001145021">
    <property type="component" value="Unassembled WGS sequence"/>
</dbReference>
<keyword evidence="2" id="KW-0812">Transmembrane</keyword>
<comment type="caution">
    <text evidence="3">The sequence shown here is derived from an EMBL/GenBank/DDBJ whole genome shotgun (WGS) entry which is preliminary data.</text>
</comment>
<gene>
    <name evidence="3" type="ORF">LPJ64_006288</name>
</gene>